<comment type="subcellular location">
    <subcellularLocation>
        <location evidence="1">Cytoplasm</location>
    </subcellularLocation>
</comment>
<protein>
    <recommendedName>
        <fullName evidence="8">Adenylate kinase</fullName>
    </recommendedName>
</protein>
<dbReference type="GO" id="GO:0004017">
    <property type="term" value="F:AMP kinase activity"/>
    <property type="evidence" value="ECO:0007669"/>
    <property type="project" value="InterPro"/>
</dbReference>
<evidence type="ECO:0000256" key="1">
    <source>
        <dbReference type="ARBA" id="ARBA00004496"/>
    </source>
</evidence>
<dbReference type="InterPro" id="IPR027417">
    <property type="entry name" value="P-loop_NTPase"/>
</dbReference>
<reference evidence="7" key="1">
    <citation type="submission" date="2018-05" db="EMBL/GenBank/DDBJ databases">
        <authorList>
            <person name="Lanie J.A."/>
            <person name="Ng W.-L."/>
            <person name="Kazmierczak K.M."/>
            <person name="Andrzejewski T.M."/>
            <person name="Davidsen T.M."/>
            <person name="Wayne K.J."/>
            <person name="Tettelin H."/>
            <person name="Glass J.I."/>
            <person name="Rusch D."/>
            <person name="Podicherti R."/>
            <person name="Tsui H.-C.T."/>
            <person name="Winkler M.E."/>
        </authorList>
    </citation>
    <scope>NUCLEOTIDE SEQUENCE</scope>
</reference>
<accession>A0A382R2Q7</accession>
<evidence type="ECO:0000313" key="7">
    <source>
        <dbReference type="EMBL" id="SVC91358.1"/>
    </source>
</evidence>
<dbReference type="GO" id="GO:0005737">
    <property type="term" value="C:cytoplasm"/>
    <property type="evidence" value="ECO:0007669"/>
    <property type="project" value="UniProtKB-SubCell"/>
</dbReference>
<dbReference type="EMBL" id="UINC01118311">
    <property type="protein sequence ID" value="SVC91358.1"/>
    <property type="molecule type" value="Genomic_DNA"/>
</dbReference>
<evidence type="ECO:0000256" key="5">
    <source>
        <dbReference type="ARBA" id="ARBA00022777"/>
    </source>
</evidence>
<keyword evidence="3" id="KW-0808">Transferase</keyword>
<evidence type="ECO:0000256" key="4">
    <source>
        <dbReference type="ARBA" id="ARBA00022741"/>
    </source>
</evidence>
<keyword evidence="2" id="KW-0963">Cytoplasm</keyword>
<evidence type="ECO:0000256" key="2">
    <source>
        <dbReference type="ARBA" id="ARBA00022490"/>
    </source>
</evidence>
<dbReference type="Gene3D" id="3.40.50.300">
    <property type="entry name" value="P-loop containing nucleotide triphosphate hydrolases"/>
    <property type="match status" value="1"/>
</dbReference>
<proteinExistence type="inferred from homology"/>
<dbReference type="InterPro" id="IPR023477">
    <property type="entry name" value="Adenylate_kinase_AdkA"/>
</dbReference>
<evidence type="ECO:0000256" key="3">
    <source>
        <dbReference type="ARBA" id="ARBA00022679"/>
    </source>
</evidence>
<dbReference type="AlphaFoldDB" id="A0A382R2Q7"/>
<keyword evidence="6" id="KW-0067">ATP-binding</keyword>
<sequence length="178" mass="19400">MSVVIVTGVPGVGKSTVMAAAVEYGYKIVNFGTIMFEEAQKEGVADRDDMRKLAVEDQQRLQKQAGEKISQMGDVVVDTHASILTPSGYMPGLPEWTARALNPDVIVLVEATPDEIAGRRSKDASRARDSDDIDLHQNVNREYAATAAVMTGATVSIVENHDNQVDVAVEQFRRILNK</sequence>
<organism evidence="7">
    <name type="scientific">marine metagenome</name>
    <dbReference type="NCBI Taxonomy" id="408172"/>
    <lineage>
        <taxon>unclassified sequences</taxon>
        <taxon>metagenomes</taxon>
        <taxon>ecological metagenomes</taxon>
    </lineage>
</organism>
<dbReference type="HAMAP" id="MF_00234">
    <property type="entry name" value="Adenylate_kinase_AdkA"/>
    <property type="match status" value="1"/>
</dbReference>
<evidence type="ECO:0008006" key="8">
    <source>
        <dbReference type="Google" id="ProtNLM"/>
    </source>
</evidence>
<dbReference type="NCBIfam" id="NF003122">
    <property type="entry name" value="PRK04040.1"/>
    <property type="match status" value="1"/>
</dbReference>
<dbReference type="GO" id="GO:0005524">
    <property type="term" value="F:ATP binding"/>
    <property type="evidence" value="ECO:0007669"/>
    <property type="project" value="UniProtKB-KW"/>
</dbReference>
<dbReference type="SUPFAM" id="SSF52540">
    <property type="entry name" value="P-loop containing nucleoside triphosphate hydrolases"/>
    <property type="match status" value="1"/>
</dbReference>
<name>A0A382R2Q7_9ZZZZ</name>
<dbReference type="Pfam" id="PF13207">
    <property type="entry name" value="AAA_17"/>
    <property type="match status" value="1"/>
</dbReference>
<keyword evidence="4" id="KW-0547">Nucleotide-binding</keyword>
<gene>
    <name evidence="7" type="ORF">METZ01_LOCUS344212</name>
</gene>
<evidence type="ECO:0000256" key="6">
    <source>
        <dbReference type="ARBA" id="ARBA00022840"/>
    </source>
</evidence>
<keyword evidence="5" id="KW-0418">Kinase</keyword>